<sequence length="40" mass="5032">MKIISFILSIIFRIIGWWLTMLGWHLNNLSYFFAKKYFRY</sequence>
<organism evidence="2">
    <name type="scientific">marine sediment metagenome</name>
    <dbReference type="NCBI Taxonomy" id="412755"/>
    <lineage>
        <taxon>unclassified sequences</taxon>
        <taxon>metagenomes</taxon>
        <taxon>ecological metagenomes</taxon>
    </lineage>
</organism>
<evidence type="ECO:0000256" key="1">
    <source>
        <dbReference type="SAM" id="Phobius"/>
    </source>
</evidence>
<evidence type="ECO:0000313" key="2">
    <source>
        <dbReference type="EMBL" id="KKM84434.1"/>
    </source>
</evidence>
<name>A0A0F9KQJ5_9ZZZZ</name>
<feature type="transmembrane region" description="Helical" evidence="1">
    <location>
        <begin position="6"/>
        <end position="26"/>
    </location>
</feature>
<reference evidence="2" key="1">
    <citation type="journal article" date="2015" name="Nature">
        <title>Complex archaea that bridge the gap between prokaryotes and eukaryotes.</title>
        <authorList>
            <person name="Spang A."/>
            <person name="Saw J.H."/>
            <person name="Jorgensen S.L."/>
            <person name="Zaremba-Niedzwiedzka K."/>
            <person name="Martijn J."/>
            <person name="Lind A.E."/>
            <person name="van Eijk R."/>
            <person name="Schleper C."/>
            <person name="Guy L."/>
            <person name="Ettema T.J."/>
        </authorList>
    </citation>
    <scope>NUCLEOTIDE SEQUENCE</scope>
</reference>
<protein>
    <submittedName>
        <fullName evidence="2">Uncharacterized protein</fullName>
    </submittedName>
</protein>
<accession>A0A0F9KQJ5</accession>
<proteinExistence type="predicted"/>
<dbReference type="AlphaFoldDB" id="A0A0F9KQJ5"/>
<gene>
    <name evidence="2" type="ORF">LCGC14_1299170</name>
</gene>
<keyword evidence="1" id="KW-0812">Transmembrane</keyword>
<dbReference type="EMBL" id="LAZR01007568">
    <property type="protein sequence ID" value="KKM84434.1"/>
    <property type="molecule type" value="Genomic_DNA"/>
</dbReference>
<comment type="caution">
    <text evidence="2">The sequence shown here is derived from an EMBL/GenBank/DDBJ whole genome shotgun (WGS) entry which is preliminary data.</text>
</comment>
<keyword evidence="1" id="KW-0472">Membrane</keyword>
<keyword evidence="1" id="KW-1133">Transmembrane helix</keyword>